<dbReference type="GO" id="GO:0017000">
    <property type="term" value="P:antibiotic biosynthetic process"/>
    <property type="evidence" value="ECO:0007669"/>
    <property type="project" value="InterPro"/>
</dbReference>
<evidence type="ECO:0000313" key="9">
    <source>
        <dbReference type="EMBL" id="WVW83566.1"/>
    </source>
</evidence>
<reference evidence="9" key="2">
    <citation type="submission" date="2013-07" db="EMBL/GenBank/DDBJ databases">
        <authorList>
            <consortium name="The Broad Institute Genome Sequencing Platform"/>
            <person name="Cuomo C."/>
            <person name="Litvintseva A."/>
            <person name="Chen Y."/>
            <person name="Heitman J."/>
            <person name="Sun S."/>
            <person name="Springer D."/>
            <person name="Dromer F."/>
            <person name="Young S.K."/>
            <person name="Zeng Q."/>
            <person name="Gargeya S."/>
            <person name="Fitzgerald M."/>
            <person name="Abouelleil A."/>
            <person name="Alvarado L."/>
            <person name="Berlin A.M."/>
            <person name="Chapman S.B."/>
            <person name="Dewar J."/>
            <person name="Goldberg J."/>
            <person name="Griggs A."/>
            <person name="Gujja S."/>
            <person name="Hansen M."/>
            <person name="Howarth C."/>
            <person name="Imamovic A."/>
            <person name="Larimer J."/>
            <person name="McCowan C."/>
            <person name="Murphy C."/>
            <person name="Pearson M."/>
            <person name="Priest M."/>
            <person name="Roberts A."/>
            <person name="Saif S."/>
            <person name="Shea T."/>
            <person name="Sykes S."/>
            <person name="Wortman J."/>
            <person name="Nusbaum C."/>
            <person name="Birren B."/>
        </authorList>
    </citation>
    <scope>NUCLEOTIDE SEQUENCE</scope>
    <source>
        <strain evidence="9">CBS 10118</strain>
    </source>
</reference>
<accession>A0A1B9G1K4</accession>
<evidence type="ECO:0000259" key="7">
    <source>
        <dbReference type="Pfam" id="PF24621"/>
    </source>
</evidence>
<feature type="domain" description="3-dehydroquinate synthase C-terminal" evidence="7">
    <location>
        <begin position="196"/>
        <end position="331"/>
    </location>
</feature>
<dbReference type="PANTHER" id="PTHR43622">
    <property type="entry name" value="3-DEHYDROQUINATE SYNTHASE"/>
    <property type="match status" value="1"/>
</dbReference>
<evidence type="ECO:0000256" key="5">
    <source>
        <dbReference type="ARBA" id="ARBA00023239"/>
    </source>
</evidence>
<dbReference type="CDD" id="cd08199">
    <property type="entry name" value="EEVS"/>
    <property type="match status" value="1"/>
</dbReference>
<reference evidence="8" key="3">
    <citation type="submission" date="2014-01" db="EMBL/GenBank/DDBJ databases">
        <title>Evolution of pathogenesis and genome organization in the Tremellales.</title>
        <authorList>
            <person name="Cuomo C."/>
            <person name="Litvintseva A."/>
            <person name="Heitman J."/>
            <person name="Chen Y."/>
            <person name="Sun S."/>
            <person name="Springer D."/>
            <person name="Dromer F."/>
            <person name="Young S."/>
            <person name="Zeng Q."/>
            <person name="Chapman S."/>
            <person name="Gujja S."/>
            <person name="Saif S."/>
            <person name="Birren B."/>
        </authorList>
    </citation>
    <scope>NUCLEOTIDE SEQUENCE</scope>
    <source>
        <strain evidence="8">CBS 10118</strain>
    </source>
</reference>
<keyword evidence="2" id="KW-0479">Metal-binding</keyword>
<organism evidence="8">
    <name type="scientific">Kwoniella bestiolae CBS 10118</name>
    <dbReference type="NCBI Taxonomy" id="1296100"/>
    <lineage>
        <taxon>Eukaryota</taxon>
        <taxon>Fungi</taxon>
        <taxon>Dikarya</taxon>
        <taxon>Basidiomycota</taxon>
        <taxon>Agaricomycotina</taxon>
        <taxon>Tremellomycetes</taxon>
        <taxon>Tremellales</taxon>
        <taxon>Cryptococcaceae</taxon>
        <taxon>Kwoniella</taxon>
    </lineage>
</organism>
<dbReference type="GO" id="GO:0003856">
    <property type="term" value="F:3-dehydroquinate synthase activity"/>
    <property type="evidence" value="ECO:0007669"/>
    <property type="project" value="TreeGrafter"/>
</dbReference>
<dbReference type="GeneID" id="30209105"/>
<dbReference type="Gene3D" id="1.20.1090.10">
    <property type="entry name" value="Dehydroquinate synthase-like - alpha domain"/>
    <property type="match status" value="1"/>
</dbReference>
<dbReference type="GO" id="GO:0046872">
    <property type="term" value="F:metal ion binding"/>
    <property type="evidence" value="ECO:0007669"/>
    <property type="project" value="UniProtKB-KW"/>
</dbReference>
<proteinExistence type="predicted"/>
<dbReference type="RefSeq" id="XP_019045966.1">
    <property type="nucleotide sequence ID" value="XM_019191336.1"/>
</dbReference>
<dbReference type="STRING" id="1296100.A0A1B9G1K4"/>
<dbReference type="FunFam" id="3.40.50.1970:FF:000018">
    <property type="entry name" value="Related to 2-epi-5-epi-valiolone synthase"/>
    <property type="match status" value="1"/>
</dbReference>
<evidence type="ECO:0000259" key="6">
    <source>
        <dbReference type="Pfam" id="PF01761"/>
    </source>
</evidence>
<dbReference type="GO" id="GO:0000166">
    <property type="term" value="F:nucleotide binding"/>
    <property type="evidence" value="ECO:0007669"/>
    <property type="project" value="UniProtKB-KW"/>
</dbReference>
<dbReference type="SUPFAM" id="SSF56796">
    <property type="entry name" value="Dehydroquinate synthase-like"/>
    <property type="match status" value="1"/>
</dbReference>
<keyword evidence="4" id="KW-0520">NAD</keyword>
<dbReference type="VEuPathDB" id="FungiDB:I302_04706"/>
<dbReference type="Gene3D" id="3.40.50.1970">
    <property type="match status" value="1"/>
</dbReference>
<dbReference type="Pfam" id="PF01761">
    <property type="entry name" value="DHQ_synthase"/>
    <property type="match status" value="1"/>
</dbReference>
<dbReference type="KEGG" id="kbi:30209105"/>
<dbReference type="PANTHER" id="PTHR43622:SF3">
    <property type="entry name" value="2-EPI-5-EPI-VALIOLONE SYNTHASE"/>
    <property type="match status" value="1"/>
</dbReference>
<dbReference type="InterPro" id="IPR030960">
    <property type="entry name" value="DHQS/DOIS_N"/>
</dbReference>
<protein>
    <submittedName>
        <fullName evidence="8">Uncharacterized protein</fullName>
    </submittedName>
</protein>
<dbReference type="OrthoDB" id="197068at2759"/>
<reference evidence="8" key="1">
    <citation type="submission" date="2013-07" db="EMBL/GenBank/DDBJ databases">
        <title>The Genome Sequence of Cryptococcus bestiolae CBS10118.</title>
        <authorList>
            <consortium name="The Broad Institute Genome Sequencing Platform"/>
            <person name="Cuomo C."/>
            <person name="Litvintseva A."/>
            <person name="Chen Y."/>
            <person name="Heitman J."/>
            <person name="Sun S."/>
            <person name="Springer D."/>
            <person name="Dromer F."/>
            <person name="Young S.K."/>
            <person name="Zeng Q."/>
            <person name="Gargeya S."/>
            <person name="Fitzgerald M."/>
            <person name="Abouelleil A."/>
            <person name="Alvarado L."/>
            <person name="Berlin A.M."/>
            <person name="Chapman S.B."/>
            <person name="Dewar J."/>
            <person name="Goldberg J."/>
            <person name="Griggs A."/>
            <person name="Gujja S."/>
            <person name="Hansen M."/>
            <person name="Howarth C."/>
            <person name="Imamovic A."/>
            <person name="Larimer J."/>
            <person name="McCowan C."/>
            <person name="Murphy C."/>
            <person name="Pearson M."/>
            <person name="Priest M."/>
            <person name="Roberts A."/>
            <person name="Saif S."/>
            <person name="Shea T."/>
            <person name="Sykes S."/>
            <person name="Wortman J."/>
            <person name="Nusbaum C."/>
            <person name="Birren B."/>
        </authorList>
    </citation>
    <scope>NUCLEOTIDE SEQUENCE [LARGE SCALE GENOMIC DNA]</scope>
    <source>
        <strain evidence="8">CBS 10118</strain>
    </source>
</reference>
<dbReference type="InterPro" id="IPR056179">
    <property type="entry name" value="DHQS_C"/>
</dbReference>
<dbReference type="InterPro" id="IPR050071">
    <property type="entry name" value="Dehydroquinate_synthase"/>
</dbReference>
<dbReference type="AlphaFoldDB" id="A0A1B9G1K4"/>
<name>A0A1B9G1K4_9TREE</name>
<evidence type="ECO:0000256" key="3">
    <source>
        <dbReference type="ARBA" id="ARBA00022741"/>
    </source>
</evidence>
<reference evidence="9" key="4">
    <citation type="submission" date="2024-02" db="EMBL/GenBank/DDBJ databases">
        <title>Comparative genomics of Cryptococcus and Kwoniella reveals pathogenesis evolution and contrasting modes of karyotype evolution via chromosome fusion or intercentromeric recombination.</title>
        <authorList>
            <person name="Coelho M.A."/>
            <person name="David-Palma M."/>
            <person name="Shea T."/>
            <person name="Bowers K."/>
            <person name="McGinley-Smith S."/>
            <person name="Mohammad A.W."/>
            <person name="Gnirke A."/>
            <person name="Yurkov A.M."/>
            <person name="Nowrousian M."/>
            <person name="Sun S."/>
            <person name="Cuomo C.A."/>
            <person name="Heitman J."/>
        </authorList>
    </citation>
    <scope>NUCLEOTIDE SEQUENCE</scope>
    <source>
        <strain evidence="9">CBS 10118</strain>
    </source>
</reference>
<evidence type="ECO:0000256" key="2">
    <source>
        <dbReference type="ARBA" id="ARBA00022723"/>
    </source>
</evidence>
<dbReference type="EMBL" id="CP144544">
    <property type="protein sequence ID" value="WVW83566.1"/>
    <property type="molecule type" value="Genomic_DNA"/>
</dbReference>
<evidence type="ECO:0000313" key="8">
    <source>
        <dbReference type="EMBL" id="OCF24896.1"/>
    </source>
</evidence>
<keyword evidence="3" id="KW-0547">Nucleotide-binding</keyword>
<dbReference type="Proteomes" id="UP000092730">
    <property type="component" value="Chromosome 4"/>
</dbReference>
<dbReference type="EMBL" id="KI894021">
    <property type="protein sequence ID" value="OCF24896.1"/>
    <property type="molecule type" value="Genomic_DNA"/>
</dbReference>
<keyword evidence="5" id="KW-0456">Lyase</keyword>
<evidence type="ECO:0000256" key="1">
    <source>
        <dbReference type="ARBA" id="ARBA00001911"/>
    </source>
</evidence>
<evidence type="ECO:0000256" key="4">
    <source>
        <dbReference type="ARBA" id="ARBA00023027"/>
    </source>
</evidence>
<dbReference type="InterPro" id="IPR035872">
    <property type="entry name" value="EEVS-like"/>
</dbReference>
<evidence type="ECO:0000313" key="10">
    <source>
        <dbReference type="Proteomes" id="UP000092730"/>
    </source>
</evidence>
<dbReference type="FunFam" id="1.20.1090.10:FF:000015">
    <property type="entry name" value="3-dehydroquinate synthase protein"/>
    <property type="match status" value="1"/>
</dbReference>
<comment type="cofactor">
    <cofactor evidence="1">
        <name>NAD(+)</name>
        <dbReference type="ChEBI" id="CHEBI:57540"/>
    </cofactor>
</comment>
<dbReference type="Pfam" id="PF24621">
    <property type="entry name" value="DHQS_C"/>
    <property type="match status" value="1"/>
</dbReference>
<gene>
    <name evidence="8" type="ORF">I302_04706</name>
    <name evidence="9" type="ORF">I302_105587</name>
</gene>
<keyword evidence="10" id="KW-1185">Reference proteome</keyword>
<feature type="domain" description="3-dehydroquinate synthase N-terminal" evidence="6">
    <location>
        <begin position="83"/>
        <end position="193"/>
    </location>
</feature>
<sequence>MSDLTAKVSKDSQGSIVVDGYEALKYNFHYTSPVFDVNHAKLAEIYKRWGRVLIVMDTIVHPIYKQQIEKYFAHYNIEITWKVVNGGELHKTMDTMLEIVDAMDSFGTVRTEPTLVIGGGLVTDVAGYACASYRRTSNFIRVPTTLIGLIDASVSIKVGINHKKLKNRLGAYHAPLHTFLDFSFLKTLPIGQVRNGFAELVKIASVGDKAVWELLVKHGKELVETSFGYKEGSDGVRAPGTEICHRGIETMLELESPNLHELGLDRVIAFGHTWSPTLELTPRIPLRHGHAITIDMAYSITLAHSRGILNDAQRDEWFTLVSSVGLSMDHDLFDDELIGVATEAIKKTRDGKQRFAIPDKEFGKCIFLNDVPIEELRSVLKVHKEFVKSRYGSGVGKEAYVDAGDLGAEPETYAKSSNTQKPVPADDCCTAHSLKRKGINGDHTKAAAISAGGVPVDGTGVITNGVNGTLVEAN</sequence>